<organism evidence="2 3">
    <name type="scientific">Grifola frondosa</name>
    <name type="common">Maitake</name>
    <name type="synonym">Polyporus frondosus</name>
    <dbReference type="NCBI Taxonomy" id="5627"/>
    <lineage>
        <taxon>Eukaryota</taxon>
        <taxon>Fungi</taxon>
        <taxon>Dikarya</taxon>
        <taxon>Basidiomycota</taxon>
        <taxon>Agaricomycotina</taxon>
        <taxon>Agaricomycetes</taxon>
        <taxon>Polyporales</taxon>
        <taxon>Grifolaceae</taxon>
        <taxon>Grifola</taxon>
    </lineage>
</organism>
<proteinExistence type="predicted"/>
<dbReference type="PANTHER" id="PTHR34846">
    <property type="entry name" value="4-CARBOXYMUCONOLACTONE DECARBOXYLASE FAMILY PROTEIN (AFU_ORTHOLOGUE AFUA_6G11590)"/>
    <property type="match status" value="1"/>
</dbReference>
<feature type="domain" description="Carboxymuconolactone decarboxylase-like" evidence="1">
    <location>
        <begin position="43"/>
        <end position="112"/>
    </location>
</feature>
<dbReference type="OMA" id="EWMQHAP"/>
<dbReference type="GO" id="GO:0051920">
    <property type="term" value="F:peroxiredoxin activity"/>
    <property type="evidence" value="ECO:0007669"/>
    <property type="project" value="InterPro"/>
</dbReference>
<dbReference type="SUPFAM" id="SSF69118">
    <property type="entry name" value="AhpD-like"/>
    <property type="match status" value="1"/>
</dbReference>
<dbReference type="PANTHER" id="PTHR34846:SF11">
    <property type="entry name" value="4-CARBOXYMUCONOLACTONE DECARBOXYLASE FAMILY PROTEIN (AFU_ORTHOLOGUE AFUA_6G11590)"/>
    <property type="match status" value="1"/>
</dbReference>
<dbReference type="InterPro" id="IPR029032">
    <property type="entry name" value="AhpD-like"/>
</dbReference>
<evidence type="ECO:0000313" key="3">
    <source>
        <dbReference type="Proteomes" id="UP000092993"/>
    </source>
</evidence>
<protein>
    <recommendedName>
        <fullName evidence="1">Carboxymuconolactone decarboxylase-like domain-containing protein</fullName>
    </recommendedName>
</protein>
<accession>A0A1C7M109</accession>
<name>A0A1C7M109_GRIFR</name>
<reference evidence="2 3" key="1">
    <citation type="submission" date="2016-03" db="EMBL/GenBank/DDBJ databases">
        <title>Whole genome sequencing of Grifola frondosa 9006-11.</title>
        <authorList>
            <person name="Min B."/>
            <person name="Park H."/>
            <person name="Kim J.-G."/>
            <person name="Cho H."/>
            <person name="Oh Y.-L."/>
            <person name="Kong W.-S."/>
            <person name="Choi I.-G."/>
        </authorList>
    </citation>
    <scope>NUCLEOTIDE SEQUENCE [LARGE SCALE GENOMIC DNA]</scope>
    <source>
        <strain evidence="2 3">9006-11</strain>
    </source>
</reference>
<dbReference type="Pfam" id="PF02627">
    <property type="entry name" value="CMD"/>
    <property type="match status" value="1"/>
</dbReference>
<dbReference type="Gene3D" id="1.20.1290.10">
    <property type="entry name" value="AhpD-like"/>
    <property type="match status" value="1"/>
</dbReference>
<dbReference type="OrthoDB" id="9998495at2759"/>
<evidence type="ECO:0000313" key="2">
    <source>
        <dbReference type="EMBL" id="OBZ70615.1"/>
    </source>
</evidence>
<keyword evidence="3" id="KW-1185">Reference proteome</keyword>
<evidence type="ECO:0000259" key="1">
    <source>
        <dbReference type="Pfam" id="PF02627"/>
    </source>
</evidence>
<dbReference type="AlphaFoldDB" id="A0A1C7M109"/>
<dbReference type="EMBL" id="LUGG01000013">
    <property type="protein sequence ID" value="OBZ70615.1"/>
    <property type="molecule type" value="Genomic_DNA"/>
</dbReference>
<comment type="caution">
    <text evidence="2">The sequence shown here is derived from an EMBL/GenBank/DDBJ whole genome shotgun (WGS) entry which is preliminary data.</text>
</comment>
<dbReference type="Proteomes" id="UP000092993">
    <property type="component" value="Unassembled WGS sequence"/>
</dbReference>
<dbReference type="InterPro" id="IPR003779">
    <property type="entry name" value="CMD-like"/>
</dbReference>
<gene>
    <name evidence="2" type="ORF">A0H81_09094</name>
</gene>
<dbReference type="STRING" id="5627.A0A1C7M109"/>
<sequence>MAPARVPYVFPEPGTDAVADAIRTRRKGTLVDLDGVLLNNRSLAEGWNTFGAALRDNNSLPVDMRELLILRVGALNNATYEWSVSSLQHESVGRSAGLSTEQLREIRLTPAFLGTLTPRSCLTPAQSAAMLFPTS</sequence>